<feature type="region of interest" description="Disordered" evidence="1">
    <location>
        <begin position="98"/>
        <end position="136"/>
    </location>
</feature>
<evidence type="ECO:0000313" key="2">
    <source>
        <dbReference type="EMBL" id="GMK58402.1"/>
    </source>
</evidence>
<evidence type="ECO:0000313" key="3">
    <source>
        <dbReference type="Proteomes" id="UP001222932"/>
    </source>
</evidence>
<keyword evidence="3" id="KW-1185">Reference proteome</keyword>
<protein>
    <recommendedName>
        <fullName evidence="4">N-acetyl-D-glucosamine kinase</fullName>
    </recommendedName>
</protein>
<accession>A0AAD3YDX8</accession>
<feature type="compositionally biased region" description="Low complexity" evidence="1">
    <location>
        <begin position="106"/>
        <end position="136"/>
    </location>
</feature>
<name>A0AAD3YDX8_9TREE</name>
<dbReference type="EMBL" id="BTCM01000005">
    <property type="protein sequence ID" value="GMK58402.1"/>
    <property type="molecule type" value="Genomic_DNA"/>
</dbReference>
<dbReference type="PANTHER" id="PTHR43190">
    <property type="entry name" value="N-ACETYL-D-GLUCOSAMINE KINASE"/>
    <property type="match status" value="1"/>
</dbReference>
<comment type="caution">
    <text evidence="2">The sequence shown here is derived from an EMBL/GenBank/DDBJ whole genome shotgun (WGS) entry which is preliminary data.</text>
</comment>
<dbReference type="AlphaFoldDB" id="A0AAD3YDX8"/>
<sequence length="461" mass="47422">MTATTAIPTPGSPTAGRPQLILCADGGGSKVQVVIRADDGTEVRAVAGPCNVQSIGHTTAANRILQATYGALAQLGPQYLPPGFVSPLALLVANGTSPDPTASPVANGNGAAANGTHTPATNGTHTPATNGTHAANGSVKLPSLTEPLFQQCWIALAGMTTPADATAFTPFVADVLCTDASRISMTNDVNLLAAPALRLPGIKHIIAAVCGTGTIGRTIRVGDPAGESEGAKTKTKKTLHLADVGVSRGWGYMLCDEGSAFWIGRLAIRELLTQWDREQSCAIYAGGAGPTPPRLPLHTDLLAYFGVDEPTDLIGIVALMTDFVHGLSVGEASSKRNAYLAGAARVVFKWAFPEDSDSEREEGALDSELATRSHERALAIAHEAVKPMVRLMLECLGDRSVVHPDSTAVTLGGGLMNAPGYRALLLDGLADAGVVFRDVLLVEDAAGEGAKALAGVAFGSA</sequence>
<dbReference type="InterPro" id="IPR043129">
    <property type="entry name" value="ATPase_NBD"/>
</dbReference>
<reference evidence="2" key="2">
    <citation type="submission" date="2023-06" db="EMBL/GenBank/DDBJ databases">
        <authorList>
            <person name="Kobayashi Y."/>
            <person name="Kayamori A."/>
            <person name="Aoki K."/>
            <person name="Shiwa Y."/>
            <person name="Fujita N."/>
            <person name="Sugita T."/>
            <person name="Iwasaki W."/>
            <person name="Tanaka N."/>
            <person name="Takashima M."/>
        </authorList>
    </citation>
    <scope>NUCLEOTIDE SEQUENCE</scope>
    <source>
        <strain evidence="2">HIS016</strain>
    </source>
</reference>
<reference evidence="2" key="1">
    <citation type="journal article" date="2023" name="BMC Genomics">
        <title>Chromosome-level genome assemblies of Cutaneotrichosporon spp. (Trichosporonales, Basidiomycota) reveal imbalanced evolution between nucleotide sequences and chromosome synteny.</title>
        <authorList>
            <person name="Kobayashi Y."/>
            <person name="Kayamori A."/>
            <person name="Aoki K."/>
            <person name="Shiwa Y."/>
            <person name="Matsutani M."/>
            <person name="Fujita N."/>
            <person name="Sugita T."/>
            <person name="Iwasaki W."/>
            <person name="Tanaka N."/>
            <person name="Takashima M."/>
        </authorList>
    </citation>
    <scope>NUCLEOTIDE SEQUENCE</scope>
    <source>
        <strain evidence="2">HIS016</strain>
    </source>
</reference>
<organism evidence="2 3">
    <name type="scientific">Cutaneotrichosporon spelunceum</name>
    <dbReference type="NCBI Taxonomy" id="1672016"/>
    <lineage>
        <taxon>Eukaryota</taxon>
        <taxon>Fungi</taxon>
        <taxon>Dikarya</taxon>
        <taxon>Basidiomycota</taxon>
        <taxon>Agaricomycotina</taxon>
        <taxon>Tremellomycetes</taxon>
        <taxon>Trichosporonales</taxon>
        <taxon>Trichosporonaceae</taxon>
        <taxon>Cutaneotrichosporon</taxon>
    </lineage>
</organism>
<dbReference type="PANTHER" id="PTHR43190:SF3">
    <property type="entry name" value="N-ACETYL-D-GLUCOSAMINE KINASE"/>
    <property type="match status" value="1"/>
</dbReference>
<dbReference type="SUPFAM" id="SSF53067">
    <property type="entry name" value="Actin-like ATPase domain"/>
    <property type="match status" value="1"/>
</dbReference>
<dbReference type="InterPro" id="IPR052519">
    <property type="entry name" value="Euk-type_GlcNAc_Kinase"/>
</dbReference>
<proteinExistence type="predicted"/>
<gene>
    <name evidence="2" type="ORF">CspeluHIS016_0504340</name>
</gene>
<evidence type="ECO:0000256" key="1">
    <source>
        <dbReference type="SAM" id="MobiDB-lite"/>
    </source>
</evidence>
<dbReference type="Proteomes" id="UP001222932">
    <property type="component" value="Unassembled WGS sequence"/>
</dbReference>
<evidence type="ECO:0008006" key="4">
    <source>
        <dbReference type="Google" id="ProtNLM"/>
    </source>
</evidence>
<dbReference type="Gene3D" id="3.30.420.40">
    <property type="match status" value="1"/>
</dbReference>